<reference evidence="1 2" key="1">
    <citation type="submission" date="2019-08" db="EMBL/GenBank/DDBJ databases">
        <title>A chromosome-level genome assembly, high-density linkage maps, and genome scans reveal the genomic architecture of hybrid incompatibilities underlying speciation via character displacement in darters (Percidae: Etheostominae).</title>
        <authorList>
            <person name="Moran R.L."/>
            <person name="Catchen J.M."/>
            <person name="Fuller R.C."/>
        </authorList>
    </citation>
    <scope>NUCLEOTIDE SEQUENCE [LARGE SCALE GENOMIC DNA]</scope>
    <source>
        <strain evidence="1">EspeVRDwgs_2016</strain>
        <tissue evidence="1">Muscle</tissue>
    </source>
</reference>
<gene>
    <name evidence="1" type="ORF">FQN60_003449</name>
</gene>
<organism evidence="1 2">
    <name type="scientific">Etheostoma spectabile</name>
    <name type="common">orangethroat darter</name>
    <dbReference type="NCBI Taxonomy" id="54343"/>
    <lineage>
        <taxon>Eukaryota</taxon>
        <taxon>Metazoa</taxon>
        <taxon>Chordata</taxon>
        <taxon>Craniata</taxon>
        <taxon>Vertebrata</taxon>
        <taxon>Euteleostomi</taxon>
        <taxon>Actinopterygii</taxon>
        <taxon>Neopterygii</taxon>
        <taxon>Teleostei</taxon>
        <taxon>Neoteleostei</taxon>
        <taxon>Acanthomorphata</taxon>
        <taxon>Eupercaria</taxon>
        <taxon>Perciformes</taxon>
        <taxon>Percoidei</taxon>
        <taxon>Percidae</taxon>
        <taxon>Etheostomatinae</taxon>
        <taxon>Etheostoma</taxon>
    </lineage>
</organism>
<comment type="caution">
    <text evidence="1">The sequence shown here is derived from an EMBL/GenBank/DDBJ whole genome shotgun (WGS) entry which is preliminary data.</text>
</comment>
<evidence type="ECO:0000313" key="1">
    <source>
        <dbReference type="EMBL" id="KAA8584755.1"/>
    </source>
</evidence>
<keyword evidence="2" id="KW-1185">Reference proteome</keyword>
<dbReference type="EMBL" id="VOFY01000015">
    <property type="protein sequence ID" value="KAA8584755.1"/>
    <property type="molecule type" value="Genomic_DNA"/>
</dbReference>
<sequence>MGPTPQLNKLPLISSTLASLVMSAGRKESATAELYQNLNAHKERRPPGYLDARGYAPNDITVKLWGVAWRVAKKQAGAEESQSCSSSPPAPPVLLGLVPRWDLSRGSTFPLTWICPASLLPDE</sequence>
<evidence type="ECO:0000313" key="2">
    <source>
        <dbReference type="Proteomes" id="UP000327493"/>
    </source>
</evidence>
<accession>A0A5J5CWU8</accession>
<name>A0A5J5CWU8_9PERO</name>
<proteinExistence type="predicted"/>
<protein>
    <submittedName>
        <fullName evidence="1">Uncharacterized protein</fullName>
    </submittedName>
</protein>
<dbReference type="Proteomes" id="UP000327493">
    <property type="component" value="Chromosome 15"/>
</dbReference>
<dbReference type="AlphaFoldDB" id="A0A5J5CWU8"/>